<reference evidence="3" key="1">
    <citation type="submission" date="2023-06" db="EMBL/GenBank/DDBJ databases">
        <authorList>
            <consortium name="Lawrence Berkeley National Laboratory"/>
            <person name="Ahrendt S."/>
            <person name="Sahu N."/>
            <person name="Indic B."/>
            <person name="Wong-Bajracharya J."/>
            <person name="Merenyi Z."/>
            <person name="Ke H.-M."/>
            <person name="Monk M."/>
            <person name="Kocsube S."/>
            <person name="Drula E."/>
            <person name="Lipzen A."/>
            <person name="Balint B."/>
            <person name="Henrissat B."/>
            <person name="Andreopoulos B."/>
            <person name="Martin F.M."/>
            <person name="Harder C.B."/>
            <person name="Rigling D."/>
            <person name="Ford K.L."/>
            <person name="Foster G.D."/>
            <person name="Pangilinan J."/>
            <person name="Papanicolaou A."/>
            <person name="Barry K."/>
            <person name="LaButti K."/>
            <person name="Viragh M."/>
            <person name="Koriabine M."/>
            <person name="Yan M."/>
            <person name="Riley R."/>
            <person name="Champramary S."/>
            <person name="Plett K.L."/>
            <person name="Tsai I.J."/>
            <person name="Slot J."/>
            <person name="Sipos G."/>
            <person name="Plett J."/>
            <person name="Nagy L.G."/>
            <person name="Grigoriev I.V."/>
        </authorList>
    </citation>
    <scope>NUCLEOTIDE SEQUENCE</scope>
    <source>
        <strain evidence="3">FPL87.14</strain>
    </source>
</reference>
<accession>A0AA39K1D8</accession>
<dbReference type="Pfam" id="PF00646">
    <property type="entry name" value="F-box"/>
    <property type="match status" value="1"/>
</dbReference>
<evidence type="ECO:0000313" key="3">
    <source>
        <dbReference type="EMBL" id="KAK0451586.1"/>
    </source>
</evidence>
<dbReference type="InterPro" id="IPR036047">
    <property type="entry name" value="F-box-like_dom_sf"/>
</dbReference>
<keyword evidence="4" id="KW-1185">Reference proteome</keyword>
<feature type="domain" description="F-box" evidence="2">
    <location>
        <begin position="23"/>
        <end position="59"/>
    </location>
</feature>
<name>A0AA39K1D8_9AGAR</name>
<protein>
    <recommendedName>
        <fullName evidence="2">F-box domain-containing protein</fullName>
    </recommendedName>
</protein>
<proteinExistence type="predicted"/>
<dbReference type="InterPro" id="IPR001810">
    <property type="entry name" value="F-box_dom"/>
</dbReference>
<evidence type="ECO:0000313" key="4">
    <source>
        <dbReference type="Proteomes" id="UP001175226"/>
    </source>
</evidence>
<dbReference type="SUPFAM" id="SSF52047">
    <property type="entry name" value="RNI-like"/>
    <property type="match status" value="1"/>
</dbReference>
<dbReference type="SUPFAM" id="SSF81383">
    <property type="entry name" value="F-box domain"/>
    <property type="match status" value="1"/>
</dbReference>
<sequence>MAPERQAQITSPQTSTKERTDSSNFPPELVLEILEYVNCSDFDSLFNCCLVSRAWRQLAQPFVFADLSRSSLSLESKCALWIERLEEAPHVAEYIKELYMWGYHCDHDTVFSEHPQFLEGPNTYNLFRRLPNIKRLKVYDFSYFREAQLRTLKLSQLTGELESLEMSDVAFDVEGLLGFLSPMVHLKQLTISSLRLAYYRDYARAAVILHDTVDPVPKALQSLNVTFCDSTLSCIVMWLLGGTFDLGGLTDLAVSWNHVSLMDRSELLVPTKSFLGTVGPRIKKLQFCIPLPRYKKGGELKDTCLLGFELFQAIGGSGV</sequence>
<evidence type="ECO:0000259" key="2">
    <source>
        <dbReference type="Pfam" id="PF00646"/>
    </source>
</evidence>
<dbReference type="EMBL" id="JAUEPT010000005">
    <property type="protein sequence ID" value="KAK0451586.1"/>
    <property type="molecule type" value="Genomic_DNA"/>
</dbReference>
<evidence type="ECO:0000256" key="1">
    <source>
        <dbReference type="SAM" id="MobiDB-lite"/>
    </source>
</evidence>
<organism evidence="3 4">
    <name type="scientific">Armillaria borealis</name>
    <dbReference type="NCBI Taxonomy" id="47425"/>
    <lineage>
        <taxon>Eukaryota</taxon>
        <taxon>Fungi</taxon>
        <taxon>Dikarya</taxon>
        <taxon>Basidiomycota</taxon>
        <taxon>Agaricomycotina</taxon>
        <taxon>Agaricomycetes</taxon>
        <taxon>Agaricomycetidae</taxon>
        <taxon>Agaricales</taxon>
        <taxon>Marasmiineae</taxon>
        <taxon>Physalacriaceae</taxon>
        <taxon>Armillaria</taxon>
    </lineage>
</organism>
<gene>
    <name evidence="3" type="ORF">EV421DRAFT_1771690</name>
</gene>
<dbReference type="CDD" id="cd09917">
    <property type="entry name" value="F-box_SF"/>
    <property type="match status" value="1"/>
</dbReference>
<dbReference type="Gene3D" id="1.20.1280.50">
    <property type="match status" value="1"/>
</dbReference>
<comment type="caution">
    <text evidence="3">The sequence shown here is derived from an EMBL/GenBank/DDBJ whole genome shotgun (WGS) entry which is preliminary data.</text>
</comment>
<dbReference type="AlphaFoldDB" id="A0AA39K1D8"/>
<feature type="region of interest" description="Disordered" evidence="1">
    <location>
        <begin position="1"/>
        <end position="24"/>
    </location>
</feature>
<dbReference type="Proteomes" id="UP001175226">
    <property type="component" value="Unassembled WGS sequence"/>
</dbReference>